<proteinExistence type="predicted"/>
<reference evidence="1" key="2">
    <citation type="submission" date="2020-09" db="EMBL/GenBank/DDBJ databases">
        <authorList>
            <person name="Sun Q."/>
            <person name="Kim S."/>
        </authorList>
    </citation>
    <scope>NUCLEOTIDE SEQUENCE</scope>
    <source>
        <strain evidence="1">KCTC 12719</strain>
    </source>
</reference>
<dbReference type="RefSeq" id="WP_189604829.1">
    <property type="nucleotide sequence ID" value="NZ_BMXB01000008.1"/>
</dbReference>
<organism evidence="1 2">
    <name type="scientific">Salinimicrobium marinum</name>
    <dbReference type="NCBI Taxonomy" id="680283"/>
    <lineage>
        <taxon>Bacteria</taxon>
        <taxon>Pseudomonadati</taxon>
        <taxon>Bacteroidota</taxon>
        <taxon>Flavobacteriia</taxon>
        <taxon>Flavobacteriales</taxon>
        <taxon>Flavobacteriaceae</taxon>
        <taxon>Salinimicrobium</taxon>
    </lineage>
</organism>
<evidence type="ECO:0008006" key="3">
    <source>
        <dbReference type="Google" id="ProtNLM"/>
    </source>
</evidence>
<dbReference type="InterPro" id="IPR034660">
    <property type="entry name" value="DinB/YfiT-like"/>
</dbReference>
<dbReference type="Gene3D" id="1.20.120.450">
    <property type="entry name" value="dinb family like domain"/>
    <property type="match status" value="1"/>
</dbReference>
<keyword evidence="2" id="KW-1185">Reference proteome</keyword>
<dbReference type="AlphaFoldDB" id="A0A918SIF0"/>
<evidence type="ECO:0000313" key="2">
    <source>
        <dbReference type="Proteomes" id="UP000610456"/>
    </source>
</evidence>
<reference evidence="1" key="1">
    <citation type="journal article" date="2014" name="Int. J. Syst. Evol. Microbiol.">
        <title>Complete genome sequence of Corynebacterium casei LMG S-19264T (=DSM 44701T), isolated from a smear-ripened cheese.</title>
        <authorList>
            <consortium name="US DOE Joint Genome Institute (JGI-PGF)"/>
            <person name="Walter F."/>
            <person name="Albersmeier A."/>
            <person name="Kalinowski J."/>
            <person name="Ruckert C."/>
        </authorList>
    </citation>
    <scope>NUCLEOTIDE SEQUENCE</scope>
    <source>
        <strain evidence="1">KCTC 12719</strain>
    </source>
</reference>
<accession>A0A918SIF0</accession>
<gene>
    <name evidence="1" type="ORF">GCM10007103_22250</name>
</gene>
<sequence>MKTIFDRNIREELIDRINQLNKTSKPDWGKMDVSQMLKHNTYWNAWVLGKGSHTYQQTFLGKIFGKIALRKMIKDEKPFDKNIPTSNQFRIKDTVSDLESEKSEWISLIKEYDDYYNPNFVHDFFGKMTKKEIGILVYKHTDHHLRQFGIY</sequence>
<comment type="caution">
    <text evidence="1">The sequence shown here is derived from an EMBL/GenBank/DDBJ whole genome shotgun (WGS) entry which is preliminary data.</text>
</comment>
<dbReference type="InterPro" id="IPR011463">
    <property type="entry name" value="DUF1569"/>
</dbReference>
<dbReference type="Proteomes" id="UP000610456">
    <property type="component" value="Unassembled WGS sequence"/>
</dbReference>
<dbReference type="Pfam" id="PF07606">
    <property type="entry name" value="DUF1569"/>
    <property type="match status" value="1"/>
</dbReference>
<protein>
    <recommendedName>
        <fullName evidence="3">DinB superfamily protein</fullName>
    </recommendedName>
</protein>
<dbReference type="EMBL" id="BMXB01000008">
    <property type="protein sequence ID" value="GHA40329.1"/>
    <property type="molecule type" value="Genomic_DNA"/>
</dbReference>
<name>A0A918SIF0_9FLAO</name>
<evidence type="ECO:0000313" key="1">
    <source>
        <dbReference type="EMBL" id="GHA40329.1"/>
    </source>
</evidence>